<dbReference type="RefSeq" id="WP_014438950.1">
    <property type="nucleotide sequence ID" value="NC_017082.1"/>
</dbReference>
<evidence type="ECO:0000313" key="3">
    <source>
        <dbReference type="Proteomes" id="UP000007886"/>
    </source>
</evidence>
<keyword evidence="3" id="KW-1185">Reference proteome</keyword>
<name>A0AAI8Q9T9_9BRAD</name>
<dbReference type="AlphaFoldDB" id="A0AAI8Q9T9"/>
<accession>A0AAI8Q9T9</accession>
<evidence type="ECO:0000256" key="1">
    <source>
        <dbReference type="SAM" id="MobiDB-lite"/>
    </source>
</evidence>
<organism evidence="2 3">
    <name type="scientific">Bradyrhizobium cosmicum</name>
    <dbReference type="NCBI Taxonomy" id="1404864"/>
    <lineage>
        <taxon>Bacteria</taxon>
        <taxon>Pseudomonadati</taxon>
        <taxon>Pseudomonadota</taxon>
        <taxon>Alphaproteobacteria</taxon>
        <taxon>Hyphomicrobiales</taxon>
        <taxon>Nitrobacteraceae</taxon>
        <taxon>Bradyrhizobium</taxon>
    </lineage>
</organism>
<sequence length="80" mass="8175">MPIEPPEIPPSTPGTPTEPPPGIPPGNPQPEIPAPVREPGESPQPDELPGRGPEEIPSRGPNGPLTPNPATDAGLSQTRA</sequence>
<evidence type="ECO:0000313" key="2">
    <source>
        <dbReference type="EMBL" id="BAL73539.1"/>
    </source>
</evidence>
<dbReference type="Proteomes" id="UP000007886">
    <property type="component" value="Chromosome"/>
</dbReference>
<protein>
    <submittedName>
        <fullName evidence="2">Uncharacterized protein</fullName>
    </submittedName>
</protein>
<feature type="compositionally biased region" description="Pro residues" evidence="1">
    <location>
        <begin position="1"/>
        <end position="33"/>
    </location>
</feature>
<feature type="region of interest" description="Disordered" evidence="1">
    <location>
        <begin position="1"/>
        <end position="80"/>
    </location>
</feature>
<dbReference type="EMBL" id="AP012279">
    <property type="protein sequence ID" value="BAL73539.1"/>
    <property type="molecule type" value="Genomic_DNA"/>
</dbReference>
<dbReference type="KEGG" id="brs:S23_03160"/>
<reference evidence="2 3" key="1">
    <citation type="journal article" date="2012" name="Microbes Environ.">
        <title>Complete genome sequence of Bradyrhizobium sp. S23321: insights into symbiosis evolution in soil oligotrophs.</title>
        <authorList>
            <person name="Okubo T."/>
            <person name="Tsukui T."/>
            <person name="Maita H."/>
            <person name="Okamoto S."/>
            <person name="Oshima K."/>
            <person name="Fujisawa T."/>
            <person name="Saito A."/>
            <person name="Futamata H."/>
            <person name="Hattori R."/>
            <person name="Shimomura Y."/>
            <person name="Haruta S."/>
            <person name="Morimoto S."/>
            <person name="Wang Y."/>
            <person name="Sakai Y."/>
            <person name="Hattori M."/>
            <person name="Aizawa S."/>
            <person name="Nagashima K.V.P."/>
            <person name="Masuda S."/>
            <person name="Hattori T."/>
            <person name="Yamashita A."/>
            <person name="Bao Z."/>
            <person name="Hayatsu M."/>
            <person name="Kajiya-Kanegae H."/>
            <person name="Yoshinaga I."/>
            <person name="Sakamoto K."/>
            <person name="Toyota K."/>
            <person name="Nakao M."/>
            <person name="Kohara M."/>
            <person name="Anda M."/>
            <person name="Niwa R."/>
            <person name="Jung-Hwan P."/>
            <person name="Sameshima-Saito R."/>
            <person name="Tokuda S."/>
            <person name="Yamamoto S."/>
            <person name="Yamamoto S."/>
            <person name="Yokoyama T."/>
            <person name="Akutsu T."/>
            <person name="Nakamura Y."/>
            <person name="Nakahira-Yanaka Y."/>
            <person name="Takada Hoshino Y."/>
            <person name="Hirakawa H."/>
            <person name="Mitsui H."/>
            <person name="Terasawa K."/>
            <person name="Itakura M."/>
            <person name="Sato S."/>
            <person name="Ikeda-Ohtsubo W."/>
            <person name="Sakakura N."/>
            <person name="Kaminuma E."/>
            <person name="Minamisawa K."/>
        </authorList>
    </citation>
    <scope>NUCLEOTIDE SEQUENCE [LARGE SCALE GENOMIC DNA]</scope>
    <source>
        <strain evidence="2 3">S23321</strain>
    </source>
</reference>
<feature type="compositionally biased region" description="Basic and acidic residues" evidence="1">
    <location>
        <begin position="48"/>
        <end position="57"/>
    </location>
</feature>
<proteinExistence type="predicted"/>
<gene>
    <name evidence="2" type="ORF">S23_03160</name>
</gene>